<sequence length="187" mass="19868">MRKLVVLLFVMCALPACAQHKSYHGDGIDDYLRFVPIASVYALKASGVEGASPWKRLLVNTATSCAITVGVTWGLKAAIKDNRPDGTGDDAFPSGHTSFAFAGATILHKEYGKVSPWISVAGYGVAAVTAVDRVRRHRHEWDDVLAGAAIGILATEAGYFLGDLITGEQSRYSVGVGAEGVMVCIRL</sequence>
<accession>A0AAW7JEU9</accession>
<dbReference type="CDD" id="cd03394">
    <property type="entry name" value="PAP2_like_5"/>
    <property type="match status" value="1"/>
</dbReference>
<keyword evidence="4" id="KW-1133">Transmembrane helix</keyword>
<comment type="subcellular location">
    <subcellularLocation>
        <location evidence="1">Membrane</location>
        <topology evidence="1">Multi-pass membrane protein</topology>
    </subcellularLocation>
</comment>
<name>A0AAW7JEU9_9BACT</name>
<proteinExistence type="inferred from homology"/>
<evidence type="ECO:0000256" key="6">
    <source>
        <dbReference type="SAM" id="SignalP"/>
    </source>
</evidence>
<evidence type="ECO:0000256" key="2">
    <source>
        <dbReference type="ARBA" id="ARBA00008816"/>
    </source>
</evidence>
<comment type="caution">
    <text evidence="9">The sequence shown here is derived from an EMBL/GenBank/DDBJ whole genome shotgun (WGS) entry which is preliminary data.</text>
</comment>
<evidence type="ECO:0000256" key="3">
    <source>
        <dbReference type="ARBA" id="ARBA00022692"/>
    </source>
</evidence>
<dbReference type="RefSeq" id="WP_289824604.1">
    <property type="nucleotide sequence ID" value="NZ_JAUEIE010000001.1"/>
</dbReference>
<dbReference type="PANTHER" id="PTHR10165">
    <property type="entry name" value="LIPID PHOSPHATE PHOSPHATASE"/>
    <property type="match status" value="1"/>
</dbReference>
<dbReference type="EMBL" id="JAUEIF010000001">
    <property type="protein sequence ID" value="MDN0024384.1"/>
    <property type="molecule type" value="Genomic_DNA"/>
</dbReference>
<dbReference type="EMBL" id="JAUEIE010000001">
    <property type="protein sequence ID" value="MDN0021887.1"/>
    <property type="molecule type" value="Genomic_DNA"/>
</dbReference>
<feature type="signal peptide" evidence="6">
    <location>
        <begin position="1"/>
        <end position="18"/>
    </location>
</feature>
<organism evidence="9 11">
    <name type="scientific">Leyella lascolaii</name>
    <dbReference type="NCBI Taxonomy" id="1776379"/>
    <lineage>
        <taxon>Bacteria</taxon>
        <taxon>Pseudomonadati</taxon>
        <taxon>Bacteroidota</taxon>
        <taxon>Bacteroidia</taxon>
        <taxon>Bacteroidales</taxon>
        <taxon>Prevotellaceae</taxon>
        <taxon>Leyella</taxon>
    </lineage>
</organism>
<keyword evidence="10" id="KW-1185">Reference proteome</keyword>
<feature type="domain" description="Phosphatidic acid phosphatase type 2/haloperoxidase" evidence="7">
    <location>
        <begin position="56"/>
        <end position="159"/>
    </location>
</feature>
<evidence type="ECO:0000256" key="5">
    <source>
        <dbReference type="ARBA" id="ARBA00023136"/>
    </source>
</evidence>
<dbReference type="AlphaFoldDB" id="A0AAW7JEU9"/>
<dbReference type="InterPro" id="IPR036938">
    <property type="entry name" value="PAP2/HPO_sf"/>
</dbReference>
<dbReference type="InterPro" id="IPR043216">
    <property type="entry name" value="PAP-like"/>
</dbReference>
<keyword evidence="6" id="KW-0732">Signal</keyword>
<dbReference type="SMART" id="SM00014">
    <property type="entry name" value="acidPPc"/>
    <property type="match status" value="1"/>
</dbReference>
<dbReference type="GO" id="GO:0006644">
    <property type="term" value="P:phospholipid metabolic process"/>
    <property type="evidence" value="ECO:0007669"/>
    <property type="project" value="InterPro"/>
</dbReference>
<gene>
    <name evidence="8" type="ORF">QVN81_02435</name>
    <name evidence="9" type="ORF">QVN84_02430</name>
</gene>
<dbReference type="GO" id="GO:0008195">
    <property type="term" value="F:phosphatidate phosphatase activity"/>
    <property type="evidence" value="ECO:0007669"/>
    <property type="project" value="TreeGrafter"/>
</dbReference>
<feature type="chain" id="PRO_5043443009" evidence="6">
    <location>
        <begin position="19"/>
        <end position="187"/>
    </location>
</feature>
<dbReference type="Proteomes" id="UP001167831">
    <property type="component" value="Unassembled WGS sequence"/>
</dbReference>
<evidence type="ECO:0000256" key="1">
    <source>
        <dbReference type="ARBA" id="ARBA00004141"/>
    </source>
</evidence>
<dbReference type="SUPFAM" id="SSF48317">
    <property type="entry name" value="Acid phosphatase/Vanadium-dependent haloperoxidase"/>
    <property type="match status" value="1"/>
</dbReference>
<evidence type="ECO:0000313" key="9">
    <source>
        <dbReference type="EMBL" id="MDN0024384.1"/>
    </source>
</evidence>
<reference evidence="9" key="2">
    <citation type="submission" date="2023-08" db="EMBL/GenBank/DDBJ databases">
        <title>Identification and characterization of horizontal gene transfer across gut microbiota members of farm animals based on homology search.</title>
        <authorList>
            <person name="Schwarzerova J."/>
            <person name="Nykrynova M."/>
            <person name="Jureckova K."/>
            <person name="Cejkova D."/>
            <person name="Rychlik I."/>
        </authorList>
    </citation>
    <scope>NUCLEOTIDE SEQUENCE</scope>
    <source>
        <strain evidence="9">ET15</strain>
        <strain evidence="8">ET37</strain>
    </source>
</reference>
<evidence type="ECO:0000313" key="11">
    <source>
        <dbReference type="Proteomes" id="UP001168478"/>
    </source>
</evidence>
<comment type="similarity">
    <text evidence="2">Belongs to the PA-phosphatase related phosphoesterase family.</text>
</comment>
<dbReference type="Proteomes" id="UP001168478">
    <property type="component" value="Unassembled WGS sequence"/>
</dbReference>
<keyword evidence="5" id="KW-0472">Membrane</keyword>
<dbReference type="Pfam" id="PF01569">
    <property type="entry name" value="PAP2"/>
    <property type="match status" value="1"/>
</dbReference>
<keyword evidence="3" id="KW-0812">Transmembrane</keyword>
<protein>
    <submittedName>
        <fullName evidence="9">Phosphatase PAP2 family protein</fullName>
    </submittedName>
</protein>
<dbReference type="PANTHER" id="PTHR10165:SF35">
    <property type="entry name" value="RE23632P"/>
    <property type="match status" value="1"/>
</dbReference>
<dbReference type="GO" id="GO:0046839">
    <property type="term" value="P:phospholipid dephosphorylation"/>
    <property type="evidence" value="ECO:0007669"/>
    <property type="project" value="TreeGrafter"/>
</dbReference>
<evidence type="ECO:0000313" key="8">
    <source>
        <dbReference type="EMBL" id="MDN0021887.1"/>
    </source>
</evidence>
<evidence type="ECO:0000259" key="7">
    <source>
        <dbReference type="SMART" id="SM00014"/>
    </source>
</evidence>
<dbReference type="Gene3D" id="1.20.144.10">
    <property type="entry name" value="Phosphatidic acid phosphatase type 2/haloperoxidase"/>
    <property type="match status" value="1"/>
</dbReference>
<evidence type="ECO:0000313" key="10">
    <source>
        <dbReference type="Proteomes" id="UP001167831"/>
    </source>
</evidence>
<dbReference type="GO" id="GO:0016020">
    <property type="term" value="C:membrane"/>
    <property type="evidence" value="ECO:0007669"/>
    <property type="project" value="UniProtKB-SubCell"/>
</dbReference>
<evidence type="ECO:0000256" key="4">
    <source>
        <dbReference type="ARBA" id="ARBA00022989"/>
    </source>
</evidence>
<reference evidence="9" key="1">
    <citation type="submission" date="2023-06" db="EMBL/GenBank/DDBJ databases">
        <authorList>
            <person name="Zeman M."/>
            <person name="Kubasova T."/>
            <person name="Jahodarova E."/>
            <person name="Nykrynova M."/>
            <person name="Rychlik I."/>
        </authorList>
    </citation>
    <scope>NUCLEOTIDE SEQUENCE</scope>
    <source>
        <strain evidence="9">ET15</strain>
        <strain evidence="8">ET37</strain>
    </source>
</reference>
<dbReference type="InterPro" id="IPR000326">
    <property type="entry name" value="PAP2/HPO"/>
</dbReference>